<keyword evidence="4 9" id="KW-0479">Metal-binding</keyword>
<comment type="similarity">
    <text evidence="9">Belongs to the acireductone dioxygenase (ARD) family.</text>
</comment>
<dbReference type="RefSeq" id="WP_122231469.1">
    <property type="nucleotide sequence ID" value="NZ_RDQO01000006.1"/>
</dbReference>
<dbReference type="InterPro" id="IPR004313">
    <property type="entry name" value="ARD"/>
</dbReference>
<evidence type="ECO:0000313" key="10">
    <source>
        <dbReference type="EMBL" id="RMX03518.1"/>
    </source>
</evidence>
<dbReference type="EC" id="1.13.11.53" evidence="9"/>
<dbReference type="HAMAP" id="MF_01682">
    <property type="entry name" value="Salvage_MtnD"/>
    <property type="match status" value="1"/>
</dbReference>
<dbReference type="GO" id="GO:0016151">
    <property type="term" value="F:nickel cation binding"/>
    <property type="evidence" value="ECO:0007669"/>
    <property type="project" value="UniProtKB-UniRule"/>
</dbReference>
<proteinExistence type="inferred from homology"/>
<comment type="catalytic activity">
    <reaction evidence="1 9">
        <text>1,2-dihydroxy-5-(methylsulfanyl)pent-1-en-3-one + O2 = 4-methylsulfanyl-2-oxobutanoate + formate + 2 H(+)</text>
        <dbReference type="Rhea" id="RHEA:24504"/>
        <dbReference type="ChEBI" id="CHEBI:15378"/>
        <dbReference type="ChEBI" id="CHEBI:15379"/>
        <dbReference type="ChEBI" id="CHEBI:15740"/>
        <dbReference type="ChEBI" id="CHEBI:16723"/>
        <dbReference type="ChEBI" id="CHEBI:49252"/>
        <dbReference type="EC" id="1.13.11.54"/>
    </reaction>
</comment>
<keyword evidence="7 9" id="KW-0408">Iron</keyword>
<dbReference type="InterPro" id="IPR011051">
    <property type="entry name" value="RmlC_Cupin_sf"/>
</dbReference>
<feature type="binding site" evidence="9">
    <location>
        <position position="102"/>
    </location>
    <ligand>
        <name>Ni(2+)</name>
        <dbReference type="ChEBI" id="CHEBI:49786"/>
    </ligand>
</feature>
<dbReference type="AlphaFoldDB" id="A0A3M6QKA8"/>
<dbReference type="EC" id="1.13.11.54" evidence="9"/>
<reference evidence="10 11" key="1">
    <citation type="submission" date="2018-10" db="EMBL/GenBank/DDBJ databases">
        <title>Draft genome of Cortibacter populi DSM10536.</title>
        <authorList>
            <person name="Bernier A.-M."/>
            <person name="Bernard K."/>
        </authorList>
    </citation>
    <scope>NUCLEOTIDE SEQUENCE [LARGE SCALE GENOMIC DNA]</scope>
    <source>
        <strain evidence="10 11">DSM 105136</strain>
    </source>
</reference>
<keyword evidence="3 9" id="KW-0028">Amino-acid biosynthesis</keyword>
<dbReference type="Gene3D" id="2.60.120.10">
    <property type="entry name" value="Jelly Rolls"/>
    <property type="match status" value="1"/>
</dbReference>
<dbReference type="GO" id="GO:0019284">
    <property type="term" value="P:L-methionine salvage from S-adenosylmethionine"/>
    <property type="evidence" value="ECO:0007669"/>
    <property type="project" value="InterPro"/>
</dbReference>
<dbReference type="Proteomes" id="UP000278006">
    <property type="component" value="Unassembled WGS sequence"/>
</dbReference>
<dbReference type="Pfam" id="PF03079">
    <property type="entry name" value="ARD"/>
    <property type="match status" value="1"/>
</dbReference>
<dbReference type="GO" id="GO:0005506">
    <property type="term" value="F:iron ion binding"/>
    <property type="evidence" value="ECO:0007669"/>
    <property type="project" value="UniProtKB-UniRule"/>
</dbReference>
<evidence type="ECO:0000256" key="9">
    <source>
        <dbReference type="HAMAP-Rule" id="MF_01682"/>
    </source>
</evidence>
<dbReference type="OrthoDB" id="6058at2"/>
<evidence type="ECO:0000256" key="1">
    <source>
        <dbReference type="ARBA" id="ARBA00000428"/>
    </source>
</evidence>
<dbReference type="InterPro" id="IPR023956">
    <property type="entry name" value="ARD_bac"/>
</dbReference>
<evidence type="ECO:0000256" key="5">
    <source>
        <dbReference type="ARBA" id="ARBA00022964"/>
    </source>
</evidence>
<evidence type="ECO:0000256" key="8">
    <source>
        <dbReference type="ARBA" id="ARBA00023167"/>
    </source>
</evidence>
<dbReference type="CDD" id="cd02232">
    <property type="entry name" value="cupin_ARD"/>
    <property type="match status" value="1"/>
</dbReference>
<feature type="site" description="May play a role in metal incorporation in vivo" evidence="9">
    <location>
        <position position="101"/>
    </location>
</feature>
<dbReference type="SUPFAM" id="SSF51182">
    <property type="entry name" value="RmlC-like cupins"/>
    <property type="match status" value="1"/>
</dbReference>
<gene>
    <name evidence="9" type="primary">mtnD</name>
    <name evidence="10" type="ORF">D8I35_16720</name>
</gene>
<feature type="binding site" evidence="9">
    <location>
        <position position="104"/>
    </location>
    <ligand>
        <name>Ni(2+)</name>
        <dbReference type="ChEBI" id="CHEBI:49786"/>
    </ligand>
</feature>
<feature type="binding site" evidence="9">
    <location>
        <position position="108"/>
    </location>
    <ligand>
        <name>Fe(2+)</name>
        <dbReference type="ChEBI" id="CHEBI:29033"/>
    </ligand>
</feature>
<keyword evidence="5 9" id="KW-0223">Dioxygenase</keyword>
<organism evidence="10 11">
    <name type="scientific">Corticibacter populi</name>
    <dbReference type="NCBI Taxonomy" id="1550736"/>
    <lineage>
        <taxon>Bacteria</taxon>
        <taxon>Pseudomonadati</taxon>
        <taxon>Pseudomonadota</taxon>
        <taxon>Betaproteobacteria</taxon>
        <taxon>Burkholderiales</taxon>
        <taxon>Comamonadaceae</taxon>
        <taxon>Corticibacter</taxon>
    </lineage>
</organism>
<feature type="binding site" evidence="9">
    <location>
        <position position="102"/>
    </location>
    <ligand>
        <name>Fe(2+)</name>
        <dbReference type="ChEBI" id="CHEBI:29033"/>
    </ligand>
</feature>
<feature type="binding site" evidence="9">
    <location>
        <position position="108"/>
    </location>
    <ligand>
        <name>Ni(2+)</name>
        <dbReference type="ChEBI" id="CHEBI:49786"/>
    </ligand>
</feature>
<dbReference type="GO" id="GO:0010308">
    <property type="term" value="F:acireductone dioxygenase (Ni2+-requiring) activity"/>
    <property type="evidence" value="ECO:0007669"/>
    <property type="project" value="UniProtKB-UniRule"/>
</dbReference>
<keyword evidence="11" id="KW-1185">Reference proteome</keyword>
<comment type="caution">
    <text evidence="10">The sequence shown here is derived from an EMBL/GenBank/DDBJ whole genome shotgun (WGS) entry which is preliminary data.</text>
</comment>
<dbReference type="GO" id="GO:0019509">
    <property type="term" value="P:L-methionine salvage from methylthioadenosine"/>
    <property type="evidence" value="ECO:0007669"/>
    <property type="project" value="UniProtKB-UniRule"/>
</dbReference>
<keyword evidence="8 9" id="KW-0486">Methionine biosynthesis</keyword>
<feature type="site" description="May play a role in transmitting local conformational changes" evidence="9">
    <location>
        <position position="107"/>
    </location>
</feature>
<evidence type="ECO:0000256" key="2">
    <source>
        <dbReference type="ARBA" id="ARBA00022596"/>
    </source>
</evidence>
<dbReference type="PANTHER" id="PTHR23418">
    <property type="entry name" value="ACIREDUCTONE DIOXYGENASE"/>
    <property type="match status" value="1"/>
</dbReference>
<protein>
    <recommendedName>
        <fullName evidence="9">Acireductone dioxygenase</fullName>
    </recommendedName>
    <alternativeName>
        <fullName evidence="9">1,2-dihydroxy-3-keto-5-methylthiopentene dioxygenase</fullName>
        <shortName evidence="9">DHK-MTPene dioxygenase</shortName>
    </alternativeName>
    <alternativeName>
        <fullName evidence="9">Acireductone dioxygenase (Fe(2+)-requiring)</fullName>
        <shortName evidence="9">ARD'</shortName>
        <shortName evidence="9">Fe-ARD</shortName>
        <ecNumber evidence="9">1.13.11.54</ecNumber>
    </alternativeName>
    <alternativeName>
        <fullName evidence="9">Acireductone dioxygenase (Ni(2+)-requiring)</fullName>
        <shortName evidence="9">ARD</shortName>
        <shortName evidence="9">Ni-ARD</shortName>
        <ecNumber evidence="9">1.13.11.53</ecNumber>
    </alternativeName>
</protein>
<evidence type="ECO:0000256" key="3">
    <source>
        <dbReference type="ARBA" id="ARBA00022605"/>
    </source>
</evidence>
<evidence type="ECO:0000256" key="4">
    <source>
        <dbReference type="ARBA" id="ARBA00022723"/>
    </source>
</evidence>
<comment type="pathway">
    <text evidence="9">Amino-acid biosynthesis; L-methionine biosynthesis via salvage pathway; L-methionine from S-methyl-5-thio-alpha-D-ribose 1-phosphate: step 5/6.</text>
</comment>
<keyword evidence="6 9" id="KW-0560">Oxidoreductase</keyword>
<feature type="binding site" evidence="9">
    <location>
        <position position="146"/>
    </location>
    <ligand>
        <name>Fe(2+)</name>
        <dbReference type="ChEBI" id="CHEBI:29033"/>
    </ligand>
</feature>
<feature type="site" description="Important to generate the dianion" evidence="9">
    <location>
        <position position="110"/>
    </location>
</feature>
<feature type="binding site" evidence="9">
    <location>
        <position position="146"/>
    </location>
    <ligand>
        <name>Ni(2+)</name>
        <dbReference type="ChEBI" id="CHEBI:49786"/>
    </ligand>
</feature>
<comment type="cofactor">
    <cofactor evidence="9">
        <name>Ni(2+)</name>
        <dbReference type="ChEBI" id="CHEBI:49786"/>
    </cofactor>
    <text evidence="9">Binds 1 nickel ion per monomer.</text>
</comment>
<dbReference type="UniPathway" id="UPA00904">
    <property type="reaction ID" value="UER00878"/>
</dbReference>
<comment type="function">
    <text evidence="9">Catalyzes 2 different reactions between oxygene and the acireductone 1,2-dihydroxy-3-keto-5-methylthiopentene (DHK-MTPene) depending upon the metal bound in the active site. Fe-containing acireductone dioxygenase (Fe-ARD) produces formate and 2-keto-4-methylthiobutyrate (KMTB), the alpha-ketoacid precursor of methionine in the methionine recycle pathway. Ni-containing acireductone dioxygenase (Ni-ARD) produces methylthiopropionate, carbon monoxide and formate, and does not lie on the methionine recycle pathway.</text>
</comment>
<name>A0A3M6QKA8_9BURK</name>
<evidence type="ECO:0000313" key="11">
    <source>
        <dbReference type="Proteomes" id="UP000278006"/>
    </source>
</evidence>
<dbReference type="GO" id="GO:0010309">
    <property type="term" value="F:acireductone dioxygenase [iron(II)-requiring] activity"/>
    <property type="evidence" value="ECO:0007669"/>
    <property type="project" value="UniProtKB-UniRule"/>
</dbReference>
<accession>A0A3M6QKA8</accession>
<dbReference type="EMBL" id="RDQO01000006">
    <property type="protein sequence ID" value="RMX03518.1"/>
    <property type="molecule type" value="Genomic_DNA"/>
</dbReference>
<feature type="binding site" evidence="9">
    <location>
        <position position="104"/>
    </location>
    <ligand>
        <name>Fe(2+)</name>
        <dbReference type="ChEBI" id="CHEBI:29033"/>
    </ligand>
</feature>
<comment type="cofactor">
    <cofactor evidence="9">
        <name>Fe(2+)</name>
        <dbReference type="ChEBI" id="CHEBI:29033"/>
    </cofactor>
    <text evidence="9">Binds 1 Fe(2+) cation per monomer.</text>
</comment>
<dbReference type="InterPro" id="IPR014710">
    <property type="entry name" value="RmlC-like_jellyroll"/>
</dbReference>
<evidence type="ECO:0000256" key="7">
    <source>
        <dbReference type="ARBA" id="ARBA00023004"/>
    </source>
</evidence>
<comment type="subunit">
    <text evidence="9">Monomer.</text>
</comment>
<keyword evidence="2 9" id="KW-0533">Nickel</keyword>
<sequence length="185" mass="20653">MTTLTIYLEQHPQTPLLHTSDPEVIATLAERLGVRFERWEATQPLPPGAPPEAVLQAYAPQVERLQRERGYRSADVISVDAASGTQMPGQLQALRDKFLCEHTHEEDEVRFFVAGSGLFLLHAQGRVHALQCEQNDLLSVPAGLRHWFDMGPQPAFTCIRLFTDPAGWAARYTGDPIARRFPALA</sequence>
<evidence type="ECO:0000256" key="6">
    <source>
        <dbReference type="ARBA" id="ARBA00023002"/>
    </source>
</evidence>
<dbReference type="PANTHER" id="PTHR23418:SF0">
    <property type="entry name" value="ACIREDUCTONE DIOXYGENASE"/>
    <property type="match status" value="1"/>
</dbReference>
<comment type="catalytic activity">
    <reaction evidence="9">
        <text>1,2-dihydroxy-5-(methylsulfanyl)pent-1-en-3-one + O2 = 3-(methylsulfanyl)propanoate + CO + formate + 2 H(+)</text>
        <dbReference type="Rhea" id="RHEA:14161"/>
        <dbReference type="ChEBI" id="CHEBI:15378"/>
        <dbReference type="ChEBI" id="CHEBI:15379"/>
        <dbReference type="ChEBI" id="CHEBI:15740"/>
        <dbReference type="ChEBI" id="CHEBI:17245"/>
        <dbReference type="ChEBI" id="CHEBI:49016"/>
        <dbReference type="ChEBI" id="CHEBI:49252"/>
        <dbReference type="EC" id="1.13.11.53"/>
    </reaction>
</comment>